<dbReference type="Proteomes" id="UP001057753">
    <property type="component" value="Unassembled WGS sequence"/>
</dbReference>
<name>A0A9Q4FYL8_SALAG</name>
<sequence length="350" mass="39198">MRYVAIDKVEQGEKLGKHIFSSDGRILLSEGITLTVGLISKLRHMGVNTIFVKDDRFPDLEVEEPISEETKRKAMTTLAQSIQYIQEDRPIDGKAISESVEEILNDVMANSDILIHLTEIRTEDNALFVHSVNVCMMSCIIGVQLGLNRIRIQELAVGALLHDIGKLVGEVKATDIPTGYENEEELMNHHAWKGFNVLRKSQEVSTLSAHIALTHHENVDGSGEPRGMIEGDIHFLAKIVAVVNDYDHLISNVKKNGGLFPHEACERIMSLTESRYDHKVVVKFLRCVAFFPTGTQVKLSNGAIGIVTEQHKGLPQRPKVRTFQKEGDHFTFDEVDLAKETTTFITKVYS</sequence>
<accession>A0A9Q4FYL8</accession>
<dbReference type="Pfam" id="PF13487">
    <property type="entry name" value="HD_5"/>
    <property type="match status" value="1"/>
</dbReference>
<dbReference type="InterPro" id="IPR037522">
    <property type="entry name" value="HD_GYP_dom"/>
</dbReference>
<evidence type="ECO:0000313" key="2">
    <source>
        <dbReference type="EMBL" id="MCR6095869.1"/>
    </source>
</evidence>
<dbReference type="SUPFAM" id="SSF109604">
    <property type="entry name" value="HD-domain/PDEase-like"/>
    <property type="match status" value="1"/>
</dbReference>
<protein>
    <submittedName>
        <fullName evidence="2">HD domain-containing protein</fullName>
    </submittedName>
</protein>
<dbReference type="AlphaFoldDB" id="A0A9Q4FYL8"/>
<feature type="domain" description="HD-GYP" evidence="1">
    <location>
        <begin position="105"/>
        <end position="300"/>
    </location>
</feature>
<dbReference type="PANTHER" id="PTHR43155:SF2">
    <property type="entry name" value="CYCLIC DI-GMP PHOSPHODIESTERASE PA4108"/>
    <property type="match status" value="1"/>
</dbReference>
<dbReference type="PROSITE" id="PS51832">
    <property type="entry name" value="HD_GYP"/>
    <property type="match status" value="1"/>
</dbReference>
<proteinExistence type="predicted"/>
<organism evidence="2 3">
    <name type="scientific">Salipaludibacillus agaradhaerens</name>
    <name type="common">Bacillus agaradhaerens</name>
    <dbReference type="NCBI Taxonomy" id="76935"/>
    <lineage>
        <taxon>Bacteria</taxon>
        <taxon>Bacillati</taxon>
        <taxon>Bacillota</taxon>
        <taxon>Bacilli</taxon>
        <taxon>Bacillales</taxon>
        <taxon>Bacillaceae</taxon>
    </lineage>
</organism>
<keyword evidence="3" id="KW-1185">Reference proteome</keyword>
<gene>
    <name evidence="2" type="ORF">HXA33_04870</name>
</gene>
<dbReference type="PANTHER" id="PTHR43155">
    <property type="entry name" value="CYCLIC DI-GMP PHOSPHODIESTERASE PA4108-RELATED"/>
    <property type="match status" value="1"/>
</dbReference>
<dbReference type="InterPro" id="IPR003607">
    <property type="entry name" value="HD/PDEase_dom"/>
</dbReference>
<dbReference type="RefSeq" id="WP_257820613.1">
    <property type="nucleotide sequence ID" value="NZ_JABXYM010000001.1"/>
</dbReference>
<reference evidence="2" key="1">
    <citation type="submission" date="2020-06" db="EMBL/GenBank/DDBJ databases">
        <title>Insight into the genomes of haloalkaliphilic bacilli from Kenyan soda lakes.</title>
        <authorList>
            <person name="Mwirichia R."/>
            <person name="Villamizar G.C."/>
            <person name="Poehlein A."/>
            <person name="Mugweru J."/>
            <person name="Kipnyargis A."/>
            <person name="Kiplimo D."/>
            <person name="Orwa P."/>
            <person name="Daniel R."/>
        </authorList>
    </citation>
    <scope>NUCLEOTIDE SEQUENCE</scope>
    <source>
        <strain evidence="2">B1096_S55</strain>
    </source>
</reference>
<evidence type="ECO:0000313" key="3">
    <source>
        <dbReference type="Proteomes" id="UP001057753"/>
    </source>
</evidence>
<dbReference type="Gene3D" id="1.10.3210.10">
    <property type="entry name" value="Hypothetical protein af1432"/>
    <property type="match status" value="1"/>
</dbReference>
<dbReference type="EMBL" id="JABXYM010000001">
    <property type="protein sequence ID" value="MCR6095869.1"/>
    <property type="molecule type" value="Genomic_DNA"/>
</dbReference>
<evidence type="ECO:0000259" key="1">
    <source>
        <dbReference type="PROSITE" id="PS51832"/>
    </source>
</evidence>
<comment type="caution">
    <text evidence="2">The sequence shown here is derived from an EMBL/GenBank/DDBJ whole genome shotgun (WGS) entry which is preliminary data.</text>
</comment>
<dbReference type="CDD" id="cd00077">
    <property type="entry name" value="HDc"/>
    <property type="match status" value="1"/>
</dbReference>